<organism evidence="3 4">
    <name type="scientific">Kribbella jejuensis</name>
    <dbReference type="NCBI Taxonomy" id="236068"/>
    <lineage>
        <taxon>Bacteria</taxon>
        <taxon>Bacillati</taxon>
        <taxon>Actinomycetota</taxon>
        <taxon>Actinomycetes</taxon>
        <taxon>Propionibacteriales</taxon>
        <taxon>Kribbellaceae</taxon>
        <taxon>Kribbella</taxon>
    </lineage>
</organism>
<feature type="region of interest" description="Disordered" evidence="1">
    <location>
        <begin position="1"/>
        <end position="30"/>
    </location>
</feature>
<evidence type="ECO:0000256" key="1">
    <source>
        <dbReference type="SAM" id="MobiDB-lite"/>
    </source>
</evidence>
<feature type="transmembrane region" description="Helical" evidence="2">
    <location>
        <begin position="42"/>
        <end position="64"/>
    </location>
</feature>
<reference evidence="3 4" key="1">
    <citation type="submission" date="2019-06" db="EMBL/GenBank/DDBJ databases">
        <title>Sequencing the genomes of 1000 actinobacteria strains.</title>
        <authorList>
            <person name="Klenk H.-P."/>
        </authorList>
    </citation>
    <scope>NUCLEOTIDE SEQUENCE [LARGE SCALE GENOMIC DNA]</scope>
    <source>
        <strain evidence="3 4">DSM 17305</strain>
    </source>
</reference>
<gene>
    <name evidence="3" type="ORF">FB475_6390</name>
</gene>
<accession>A0A542DUF7</accession>
<dbReference type="Proteomes" id="UP000316298">
    <property type="component" value="Unassembled WGS sequence"/>
</dbReference>
<name>A0A542DUF7_9ACTN</name>
<evidence type="ECO:0000313" key="3">
    <source>
        <dbReference type="EMBL" id="TQJ06723.1"/>
    </source>
</evidence>
<proteinExistence type="predicted"/>
<comment type="caution">
    <text evidence="3">The sequence shown here is derived from an EMBL/GenBank/DDBJ whole genome shotgun (WGS) entry which is preliminary data.</text>
</comment>
<keyword evidence="2" id="KW-0812">Transmembrane</keyword>
<feature type="transmembrane region" description="Helical" evidence="2">
    <location>
        <begin position="101"/>
        <end position="119"/>
    </location>
</feature>
<dbReference type="AlphaFoldDB" id="A0A542DUF7"/>
<keyword evidence="2" id="KW-1133">Transmembrane helix</keyword>
<sequence length="120" mass="12922">MSQTQHTGPREPASGQSRAAVQRTIRRRRTPRPMNIETVQRWVVSAVLFHVGTVPAVTLAVYSIGVAAGDFGRGVGLWFMSGVIGALTAAGILAIHRRTPLSPWLLVGILPTAVTGFYIF</sequence>
<dbReference type="EMBL" id="VFMM01000003">
    <property type="protein sequence ID" value="TQJ06723.1"/>
    <property type="molecule type" value="Genomic_DNA"/>
</dbReference>
<keyword evidence="2" id="KW-0472">Membrane</keyword>
<feature type="transmembrane region" description="Helical" evidence="2">
    <location>
        <begin position="76"/>
        <end position="94"/>
    </location>
</feature>
<protein>
    <submittedName>
        <fullName evidence="3">Uncharacterized protein</fullName>
    </submittedName>
</protein>
<evidence type="ECO:0000313" key="4">
    <source>
        <dbReference type="Proteomes" id="UP000316298"/>
    </source>
</evidence>
<keyword evidence="4" id="KW-1185">Reference proteome</keyword>
<evidence type="ECO:0000256" key="2">
    <source>
        <dbReference type="SAM" id="Phobius"/>
    </source>
</evidence>